<evidence type="ECO:0000259" key="1">
    <source>
        <dbReference type="Pfam" id="PF09836"/>
    </source>
</evidence>
<dbReference type="Pfam" id="PF09836">
    <property type="entry name" value="DUF2063"/>
    <property type="match status" value="1"/>
</dbReference>
<sequence length="280" mass="30084">MRPAGRSNSSRYTMLLAELQDAFAAAVAGGEGEALKSWIVEGGVKVDRRLEVYRNNMHHNLREALRGVYSVVEQLVGKAFFDGAASRYIDSHPSASGDLNVYGGAFPAFLQHFPPAAALAYLPDVARLEWALHECLHAADHPPLELVRLEQVPIESHAALVFRLHPACRLLSSSFPVLRIWEWHQTCGQRDGMLDISGEGGHLLVRRSGDTAECCALAEADLVLLHAMSEGESLAAALGRALGADPGFDLAGSLLRHVAQQTLVDFRVAASTASGSTPCG</sequence>
<feature type="domain" description="Putative DNA-binding" evidence="1">
    <location>
        <begin position="18"/>
        <end position="110"/>
    </location>
</feature>
<dbReference type="OrthoDB" id="4146344at2"/>
<dbReference type="EMBL" id="SPUM01000047">
    <property type="protein sequence ID" value="TFW32943.1"/>
    <property type="molecule type" value="Genomic_DNA"/>
</dbReference>
<gene>
    <name evidence="2" type="ORF">E4O92_08440</name>
</gene>
<accession>A0A4Y9T160</accession>
<dbReference type="Gene3D" id="1.10.150.690">
    <property type="entry name" value="DUF2063"/>
    <property type="match status" value="1"/>
</dbReference>
<keyword evidence="3" id="KW-1185">Reference proteome</keyword>
<proteinExistence type="predicted"/>
<dbReference type="InterPro" id="IPR044922">
    <property type="entry name" value="DUF2063_N_sf"/>
</dbReference>
<dbReference type="AlphaFoldDB" id="A0A4Y9T160"/>
<organism evidence="2 3">
    <name type="scientific">Massilia horti</name>
    <dbReference type="NCBI Taxonomy" id="2562153"/>
    <lineage>
        <taxon>Bacteria</taxon>
        <taxon>Pseudomonadati</taxon>
        <taxon>Pseudomonadota</taxon>
        <taxon>Betaproteobacteria</taxon>
        <taxon>Burkholderiales</taxon>
        <taxon>Oxalobacteraceae</taxon>
        <taxon>Telluria group</taxon>
        <taxon>Massilia</taxon>
    </lineage>
</organism>
<evidence type="ECO:0000313" key="2">
    <source>
        <dbReference type="EMBL" id="TFW32943.1"/>
    </source>
</evidence>
<comment type="caution">
    <text evidence="2">The sequence shown here is derived from an EMBL/GenBank/DDBJ whole genome shotgun (WGS) entry which is preliminary data.</text>
</comment>
<name>A0A4Y9T160_9BURK</name>
<dbReference type="InterPro" id="IPR018640">
    <property type="entry name" value="DUF2063"/>
</dbReference>
<reference evidence="2 3" key="1">
    <citation type="submission" date="2019-03" db="EMBL/GenBank/DDBJ databases">
        <title>Draft genome of Massilia hortus sp. nov., a novel bacterial species of the Oxalobacteraceae family.</title>
        <authorList>
            <person name="Peta V."/>
            <person name="Raths R."/>
            <person name="Bucking H."/>
        </authorList>
    </citation>
    <scope>NUCLEOTIDE SEQUENCE [LARGE SCALE GENOMIC DNA]</scope>
    <source>
        <strain evidence="2 3">ONC3</strain>
    </source>
</reference>
<dbReference type="Proteomes" id="UP000297258">
    <property type="component" value="Unassembled WGS sequence"/>
</dbReference>
<evidence type="ECO:0000313" key="3">
    <source>
        <dbReference type="Proteomes" id="UP000297258"/>
    </source>
</evidence>
<protein>
    <submittedName>
        <fullName evidence="2">DUF2063 domain-containing protein</fullName>
    </submittedName>
</protein>